<protein>
    <submittedName>
        <fullName evidence="2">Uncharacterized protein</fullName>
    </submittedName>
</protein>
<sequence>MVSTRSSSTKKSAPVKRDALAIKSKTIKKKPKKVEDVAMEVDGAVVKMSVGEAKKALKEKKQHQRWKGIESDVEKKKKEPVPQKSNPARIGRGNFKAIPKVASSIVKTCGAGLIVSRKVLTKKAQKKISKAQKKVTADKERLANKMQ</sequence>
<name>A0AC35U1N9_9BILA</name>
<reference evidence="2" key="1">
    <citation type="submission" date="2016-11" db="UniProtKB">
        <authorList>
            <consortium name="WormBaseParasite"/>
        </authorList>
    </citation>
    <scope>IDENTIFICATION</scope>
    <source>
        <strain evidence="2">KR3021</strain>
    </source>
</reference>
<organism evidence="1 2">
    <name type="scientific">Rhabditophanes sp. KR3021</name>
    <dbReference type="NCBI Taxonomy" id="114890"/>
    <lineage>
        <taxon>Eukaryota</taxon>
        <taxon>Metazoa</taxon>
        <taxon>Ecdysozoa</taxon>
        <taxon>Nematoda</taxon>
        <taxon>Chromadorea</taxon>
        <taxon>Rhabditida</taxon>
        <taxon>Tylenchina</taxon>
        <taxon>Panagrolaimomorpha</taxon>
        <taxon>Strongyloidoidea</taxon>
        <taxon>Alloionematidae</taxon>
        <taxon>Rhabditophanes</taxon>
    </lineage>
</organism>
<evidence type="ECO:0000313" key="2">
    <source>
        <dbReference type="WBParaSite" id="RSKR_0000684200.1"/>
    </source>
</evidence>
<dbReference type="WBParaSite" id="RSKR_0000684200.1">
    <property type="protein sequence ID" value="RSKR_0000684200.1"/>
    <property type="gene ID" value="RSKR_0000684200"/>
</dbReference>
<dbReference type="Proteomes" id="UP000095286">
    <property type="component" value="Unplaced"/>
</dbReference>
<evidence type="ECO:0000313" key="1">
    <source>
        <dbReference type="Proteomes" id="UP000095286"/>
    </source>
</evidence>
<accession>A0AC35U1N9</accession>
<proteinExistence type="predicted"/>